<dbReference type="EMBL" id="AP023354">
    <property type="protein sequence ID" value="BCJ30631.1"/>
    <property type="molecule type" value="Genomic_DNA"/>
</dbReference>
<dbReference type="Gene3D" id="1.10.10.10">
    <property type="entry name" value="Winged helix-like DNA-binding domain superfamily/Winged helix DNA-binding domain"/>
    <property type="match status" value="1"/>
</dbReference>
<dbReference type="PANTHER" id="PTHR43252:SF2">
    <property type="entry name" value="TRANSCRIPTION REGULATOR, PADR-LIKE FAMILY"/>
    <property type="match status" value="1"/>
</dbReference>
<evidence type="ECO:0000256" key="1">
    <source>
        <dbReference type="SAM" id="MobiDB-lite"/>
    </source>
</evidence>
<organism evidence="3 4">
    <name type="scientific">Actinocatenispora sera</name>
    <dbReference type="NCBI Taxonomy" id="390989"/>
    <lineage>
        <taxon>Bacteria</taxon>
        <taxon>Bacillati</taxon>
        <taxon>Actinomycetota</taxon>
        <taxon>Actinomycetes</taxon>
        <taxon>Micromonosporales</taxon>
        <taxon>Micromonosporaceae</taxon>
        <taxon>Actinocatenispora</taxon>
    </lineage>
</organism>
<dbReference type="AlphaFoldDB" id="A0A810L8G8"/>
<evidence type="ECO:0000313" key="4">
    <source>
        <dbReference type="Proteomes" id="UP000680750"/>
    </source>
</evidence>
<reference evidence="3" key="1">
    <citation type="submission" date="2020-08" db="EMBL/GenBank/DDBJ databases">
        <title>Whole genome shotgun sequence of Actinocatenispora sera NBRC 101916.</title>
        <authorList>
            <person name="Komaki H."/>
            <person name="Tamura T."/>
        </authorList>
    </citation>
    <scope>NUCLEOTIDE SEQUENCE</scope>
    <source>
        <strain evidence="3">NBRC 101916</strain>
    </source>
</reference>
<name>A0A810L8G8_9ACTN</name>
<feature type="domain" description="Transcription regulator PadR N-terminal" evidence="2">
    <location>
        <begin position="99"/>
        <end position="166"/>
    </location>
</feature>
<dbReference type="InterPro" id="IPR036390">
    <property type="entry name" value="WH_DNA-bd_sf"/>
</dbReference>
<keyword evidence="4" id="KW-1185">Reference proteome</keyword>
<sequence length="251" mass="27046">MEYAMDPRAAHLRSALGRGFARFAESEHHHDGGHSHGRGGRGHGGAERRAYHRGWRGGGPGFGPGFGGFGPGFPFGPGGHRGGRRGSRAARGDIRLAALGLLAEQPMHGYQLMREIATRSEGAWRASPGAVYPALQQLEDEGLIEPQPGAGKRVFTVTEQGREYVEEHRDEIDGVWRSAAEGVDESWLALADTGRQVMQAFGQVVSAGNRQQVAAATKLMADTRRQLYRILAEDESDEPADSGPAEEAQND</sequence>
<feature type="region of interest" description="Disordered" evidence="1">
    <location>
        <begin position="26"/>
        <end position="88"/>
    </location>
</feature>
<dbReference type="RefSeq" id="WP_084131956.1">
    <property type="nucleotide sequence ID" value="NZ_AP023354.1"/>
</dbReference>
<feature type="compositionally biased region" description="Gly residues" evidence="1">
    <location>
        <begin position="56"/>
        <end position="80"/>
    </location>
</feature>
<dbReference type="SUPFAM" id="SSF46785">
    <property type="entry name" value="Winged helix' DNA-binding domain"/>
    <property type="match status" value="1"/>
</dbReference>
<feature type="region of interest" description="Disordered" evidence="1">
    <location>
        <begin position="232"/>
        <end position="251"/>
    </location>
</feature>
<dbReference type="PANTHER" id="PTHR43252">
    <property type="entry name" value="TRANSCRIPTIONAL REGULATOR YQJI"/>
    <property type="match status" value="1"/>
</dbReference>
<gene>
    <name evidence="3" type="ORF">Asera_47390</name>
</gene>
<dbReference type="Pfam" id="PF03551">
    <property type="entry name" value="PadR"/>
    <property type="match status" value="1"/>
</dbReference>
<dbReference type="KEGG" id="aser:Asera_47390"/>
<dbReference type="OrthoDB" id="1683430at2"/>
<dbReference type="InterPro" id="IPR036388">
    <property type="entry name" value="WH-like_DNA-bd_sf"/>
</dbReference>
<dbReference type="Proteomes" id="UP000680750">
    <property type="component" value="Chromosome"/>
</dbReference>
<protein>
    <recommendedName>
        <fullName evidence="2">Transcription regulator PadR N-terminal domain-containing protein</fullName>
    </recommendedName>
</protein>
<evidence type="ECO:0000313" key="3">
    <source>
        <dbReference type="EMBL" id="BCJ30631.1"/>
    </source>
</evidence>
<dbReference type="InterPro" id="IPR005149">
    <property type="entry name" value="Tscrpt_reg_PadR_N"/>
</dbReference>
<evidence type="ECO:0000259" key="2">
    <source>
        <dbReference type="Pfam" id="PF03551"/>
    </source>
</evidence>
<accession>A0A810L8G8</accession>
<proteinExistence type="predicted"/>